<reference evidence="2" key="2">
    <citation type="submission" date="2019-10" db="EMBL/GenBank/DDBJ databases">
        <title>Conservation and host-specific expression of non-tandemly repeated heterogenous ribosome RNA gene in arbuscular mycorrhizal fungi.</title>
        <authorList>
            <person name="Maeda T."/>
            <person name="Kobayashi Y."/>
            <person name="Nakagawa T."/>
            <person name="Ezawa T."/>
            <person name="Yamaguchi K."/>
            <person name="Bino T."/>
            <person name="Nishimoto Y."/>
            <person name="Shigenobu S."/>
            <person name="Kawaguchi M."/>
        </authorList>
    </citation>
    <scope>NUCLEOTIDE SEQUENCE</scope>
    <source>
        <strain evidence="2">HR1</strain>
    </source>
</reference>
<gene>
    <name evidence="2" type="ORF">RCL2_003001200</name>
    <name evidence="1" type="ORF">RclHR1_05530001</name>
</gene>
<dbReference type="AlphaFoldDB" id="A0A2Z6S639"/>
<name>A0A2Z6S639_9GLOM</name>
<reference evidence="1 3" key="1">
    <citation type="submission" date="2017-11" db="EMBL/GenBank/DDBJ databases">
        <title>The genome of Rhizophagus clarus HR1 reveals common genetic basis of auxotrophy among arbuscular mycorrhizal fungi.</title>
        <authorList>
            <person name="Kobayashi Y."/>
        </authorList>
    </citation>
    <scope>NUCLEOTIDE SEQUENCE [LARGE SCALE GENOMIC DNA]</scope>
    <source>
        <strain evidence="1 3">HR1</strain>
    </source>
</reference>
<accession>A0A2Z6S639</accession>
<protein>
    <submittedName>
        <fullName evidence="1">Uncharacterized protein</fullName>
    </submittedName>
</protein>
<dbReference type="EMBL" id="BLAL01000324">
    <property type="protein sequence ID" value="GET03684.1"/>
    <property type="molecule type" value="Genomic_DNA"/>
</dbReference>
<dbReference type="OrthoDB" id="2335347at2759"/>
<organism evidence="1 3">
    <name type="scientific">Rhizophagus clarus</name>
    <dbReference type="NCBI Taxonomy" id="94130"/>
    <lineage>
        <taxon>Eukaryota</taxon>
        <taxon>Fungi</taxon>
        <taxon>Fungi incertae sedis</taxon>
        <taxon>Mucoromycota</taxon>
        <taxon>Glomeromycotina</taxon>
        <taxon>Glomeromycetes</taxon>
        <taxon>Glomerales</taxon>
        <taxon>Glomeraceae</taxon>
        <taxon>Rhizophagus</taxon>
    </lineage>
</organism>
<evidence type="ECO:0000313" key="1">
    <source>
        <dbReference type="EMBL" id="GBC04132.1"/>
    </source>
</evidence>
<dbReference type="Proteomes" id="UP000615446">
    <property type="component" value="Unassembled WGS sequence"/>
</dbReference>
<sequence>MRDHFKNPGQCATAFNLGRDNYEVIKDSDKEPKPYDFTFFKKGLNKYCHEDFHCTKYKMFVNMNSVSSLIGVMILKILKILYYRLCCPWNFAHNYTEIPGRKALCIKNNHGDFCSYEFVEKLTKWMKKKMNTNPKAIISHDLKFVIKGDGKKIHIPRSFICDPCWKKMANIYGDYMKEHKLKKSVKKNIWGYHQD</sequence>
<proteinExistence type="predicted"/>
<dbReference type="Proteomes" id="UP000247702">
    <property type="component" value="Unassembled WGS sequence"/>
</dbReference>
<keyword evidence="3" id="KW-1185">Reference proteome</keyword>
<dbReference type="EMBL" id="BEXD01003930">
    <property type="protein sequence ID" value="GBC04132.1"/>
    <property type="molecule type" value="Genomic_DNA"/>
</dbReference>
<evidence type="ECO:0000313" key="3">
    <source>
        <dbReference type="Proteomes" id="UP000247702"/>
    </source>
</evidence>
<evidence type="ECO:0000313" key="2">
    <source>
        <dbReference type="EMBL" id="GET03684.1"/>
    </source>
</evidence>
<comment type="caution">
    <text evidence="1">The sequence shown here is derived from an EMBL/GenBank/DDBJ whole genome shotgun (WGS) entry which is preliminary data.</text>
</comment>